<feature type="transmembrane region" description="Helical" evidence="14">
    <location>
        <begin position="14"/>
        <end position="35"/>
    </location>
</feature>
<dbReference type="Pfam" id="PF00556">
    <property type="entry name" value="LHC"/>
    <property type="match status" value="1"/>
</dbReference>
<evidence type="ECO:0000256" key="8">
    <source>
        <dbReference type="ARBA" id="ARBA00022842"/>
    </source>
</evidence>
<keyword evidence="12 14" id="KW-0472">Membrane</keyword>
<dbReference type="EMBL" id="QFZK01000005">
    <property type="protein sequence ID" value="RFO97027.1"/>
    <property type="molecule type" value="Genomic_DNA"/>
</dbReference>
<dbReference type="RefSeq" id="WP_117177098.1">
    <property type="nucleotide sequence ID" value="NZ_QFZK01000005.1"/>
</dbReference>
<organism evidence="16 17">
    <name type="scientific">Rhodoferax lacus</name>
    <dbReference type="NCBI Taxonomy" id="2184758"/>
    <lineage>
        <taxon>Bacteria</taxon>
        <taxon>Pseudomonadati</taxon>
        <taxon>Pseudomonadota</taxon>
        <taxon>Betaproteobacteria</taxon>
        <taxon>Burkholderiales</taxon>
        <taxon>Comamonadaceae</taxon>
        <taxon>Rhodoferax</taxon>
    </lineage>
</organism>
<evidence type="ECO:0000256" key="3">
    <source>
        <dbReference type="ARBA" id="ARBA00022475"/>
    </source>
</evidence>
<dbReference type="InterPro" id="IPR000066">
    <property type="entry name" value="Antenna_a/b"/>
</dbReference>
<name>A0A3E1RCD4_9BURK</name>
<keyword evidence="4" id="KW-0148">Chlorophyll</keyword>
<keyword evidence="17" id="KW-1185">Reference proteome</keyword>
<comment type="subcellular location">
    <subcellularLocation>
        <location evidence="2">Cell membrane</location>
        <topology evidence="2">Single-pass type II membrane protein</topology>
    </subcellularLocation>
</comment>
<comment type="caution">
    <text evidence="16">The sequence shown here is derived from an EMBL/GenBank/DDBJ whole genome shotgun (WGS) entry which is preliminary data.</text>
</comment>
<keyword evidence="8" id="KW-0460">Magnesium</keyword>
<keyword evidence="5" id="KW-0042">Antenna complex</keyword>
<dbReference type="Gene3D" id="4.10.220.20">
    <property type="entry name" value="Light-harvesting complex"/>
    <property type="match status" value="1"/>
</dbReference>
<evidence type="ECO:0000256" key="12">
    <source>
        <dbReference type="ARBA" id="ARBA00023136"/>
    </source>
</evidence>
<evidence type="ECO:0000256" key="14">
    <source>
        <dbReference type="SAM" id="Phobius"/>
    </source>
</evidence>
<accession>A0A3E1RCD4</accession>
<evidence type="ECO:0000256" key="10">
    <source>
        <dbReference type="ARBA" id="ARBA00022989"/>
    </source>
</evidence>
<dbReference type="InterPro" id="IPR018332">
    <property type="entry name" value="Antenna_alpha"/>
</dbReference>
<dbReference type="InterPro" id="IPR002361">
    <property type="entry name" value="Antenna_alpha_CS"/>
</dbReference>
<evidence type="ECO:0000256" key="11">
    <source>
        <dbReference type="ARBA" id="ARBA00022991"/>
    </source>
</evidence>
<dbReference type="OrthoDB" id="9156281at2"/>
<dbReference type="GO" id="GO:0046872">
    <property type="term" value="F:metal ion binding"/>
    <property type="evidence" value="ECO:0007669"/>
    <property type="project" value="UniProtKB-KW"/>
</dbReference>
<keyword evidence="11" id="KW-0157">Chromophore</keyword>
<evidence type="ECO:0000256" key="7">
    <source>
        <dbReference type="ARBA" id="ARBA00022723"/>
    </source>
</evidence>
<dbReference type="GO" id="GO:0042314">
    <property type="term" value="F:bacteriochlorophyll binding"/>
    <property type="evidence" value="ECO:0007669"/>
    <property type="project" value="UniProtKB-KW"/>
</dbReference>
<dbReference type="PROSITE" id="PS00968">
    <property type="entry name" value="ANTENNA_COMP_ALPHA"/>
    <property type="match status" value="1"/>
</dbReference>
<protein>
    <submittedName>
        <fullName evidence="16">Light-harvesting protein</fullName>
    </submittedName>
</protein>
<dbReference type="AlphaFoldDB" id="A0A3E1RCD4"/>
<evidence type="ECO:0000256" key="9">
    <source>
        <dbReference type="ARBA" id="ARBA00022956"/>
    </source>
</evidence>
<dbReference type="GO" id="GO:0019684">
    <property type="term" value="P:photosynthesis, light reaction"/>
    <property type="evidence" value="ECO:0007669"/>
    <property type="project" value="InterPro"/>
</dbReference>
<evidence type="ECO:0000313" key="17">
    <source>
        <dbReference type="Proteomes" id="UP000260665"/>
    </source>
</evidence>
<keyword evidence="9" id="KW-0076">Bacteriochlorophyll</keyword>
<dbReference type="GO" id="GO:0030077">
    <property type="term" value="C:plasma membrane light-harvesting complex"/>
    <property type="evidence" value="ECO:0007669"/>
    <property type="project" value="InterPro"/>
</dbReference>
<gene>
    <name evidence="16" type="ORF">DIC66_11110</name>
</gene>
<dbReference type="PRINTS" id="PR00673">
    <property type="entry name" value="LIGHTHARVSTA"/>
</dbReference>
<keyword evidence="7" id="KW-0479">Metal-binding</keyword>
<dbReference type="GO" id="GO:0019866">
    <property type="term" value="C:organelle inner membrane"/>
    <property type="evidence" value="ECO:0007669"/>
    <property type="project" value="InterPro"/>
</dbReference>
<evidence type="ECO:0000256" key="5">
    <source>
        <dbReference type="ARBA" id="ARBA00022549"/>
    </source>
</evidence>
<keyword evidence="10 14" id="KW-1133">Transmembrane helix</keyword>
<reference evidence="16 17" key="1">
    <citation type="submission" date="2018-05" db="EMBL/GenBank/DDBJ databases">
        <title>Rhodoferax soyangensis sp.nov., isolated from an oligotrophic freshwater lake.</title>
        <authorList>
            <person name="Park M."/>
        </authorList>
    </citation>
    <scope>NUCLEOTIDE SEQUENCE [LARGE SCALE GENOMIC DNA]</scope>
    <source>
        <strain evidence="16 17">IMCC26218</strain>
    </source>
</reference>
<evidence type="ECO:0000313" key="16">
    <source>
        <dbReference type="EMBL" id="RFO97027.1"/>
    </source>
</evidence>
<evidence type="ECO:0000259" key="15">
    <source>
        <dbReference type="Pfam" id="PF00556"/>
    </source>
</evidence>
<comment type="function">
    <text evidence="1">Antenna complexes are light-harvesting systems, which transfer the excitation energy to the reaction centers.</text>
</comment>
<sequence>MIYGKIWTVVNPSLGIPVFLGAVAVTSFAVHLTLVSNTTWIKAFHNGAAGKSAVVAMAAAAPPAVEAPVKK</sequence>
<keyword evidence="6 14" id="KW-0812">Transmembrane</keyword>
<dbReference type="InterPro" id="IPR035889">
    <property type="entry name" value="Light-harvesting_complex"/>
</dbReference>
<evidence type="ECO:0000256" key="13">
    <source>
        <dbReference type="ARBA" id="ARBA00023243"/>
    </source>
</evidence>
<evidence type="ECO:0000256" key="4">
    <source>
        <dbReference type="ARBA" id="ARBA00022494"/>
    </source>
</evidence>
<evidence type="ECO:0000256" key="6">
    <source>
        <dbReference type="ARBA" id="ARBA00022692"/>
    </source>
</evidence>
<keyword evidence="13" id="KW-0437">Light-harvesting polypeptide</keyword>
<proteinExistence type="predicted"/>
<dbReference type="GO" id="GO:0005886">
    <property type="term" value="C:plasma membrane"/>
    <property type="evidence" value="ECO:0007669"/>
    <property type="project" value="UniProtKB-SubCell"/>
</dbReference>
<keyword evidence="3" id="KW-1003">Cell membrane</keyword>
<evidence type="ECO:0000256" key="1">
    <source>
        <dbReference type="ARBA" id="ARBA00002455"/>
    </source>
</evidence>
<feature type="domain" description="Antenna complex alpha/beta subunit" evidence="15">
    <location>
        <begin position="5"/>
        <end position="41"/>
    </location>
</feature>
<dbReference type="SUPFAM" id="SSF56918">
    <property type="entry name" value="Light-harvesting complex subunits"/>
    <property type="match status" value="1"/>
</dbReference>
<dbReference type="Proteomes" id="UP000260665">
    <property type="component" value="Unassembled WGS sequence"/>
</dbReference>
<evidence type="ECO:0000256" key="2">
    <source>
        <dbReference type="ARBA" id="ARBA00004401"/>
    </source>
</evidence>